<dbReference type="EMBL" id="JAVDDT010000002">
    <property type="protein sequence ID" value="MDQ2068869.1"/>
    <property type="molecule type" value="Genomic_DNA"/>
</dbReference>
<reference evidence="3 4" key="1">
    <citation type="submission" date="2023-08" db="EMBL/GenBank/DDBJ databases">
        <title>Whole-genome sequencing of halo(alkali)philic microorganisms from hypersaline lakes.</title>
        <authorList>
            <person name="Sorokin D.Y."/>
            <person name="Abbas B."/>
            <person name="Merkel A.Y."/>
        </authorList>
    </citation>
    <scope>NUCLEOTIDE SEQUENCE [LARGE SCALE GENOMIC DNA]</scope>
    <source>
        <strain evidence="3 4">AB-CW4</strain>
    </source>
</reference>
<name>A0ABU0W4C3_9GAMM</name>
<accession>A0ABU0W4C3</accession>
<evidence type="ECO:0000259" key="2">
    <source>
        <dbReference type="Pfam" id="PF16036"/>
    </source>
</evidence>
<gene>
    <name evidence="3" type="ORF">RBH19_03145</name>
</gene>
<dbReference type="RefSeq" id="WP_306727367.1">
    <property type="nucleotide sequence ID" value="NZ_JAVDDT010000002.1"/>
</dbReference>
<feature type="signal peptide" evidence="1">
    <location>
        <begin position="1"/>
        <end position="20"/>
    </location>
</feature>
<comment type="caution">
    <text evidence="3">The sequence shown here is derived from an EMBL/GenBank/DDBJ whole genome shotgun (WGS) entry which is preliminary data.</text>
</comment>
<dbReference type="InterPro" id="IPR016087">
    <property type="entry name" value="Chalcone_isomerase"/>
</dbReference>
<dbReference type="Pfam" id="PF16036">
    <property type="entry name" value="Chalcone_3"/>
    <property type="match status" value="1"/>
</dbReference>
<dbReference type="GO" id="GO:0016853">
    <property type="term" value="F:isomerase activity"/>
    <property type="evidence" value="ECO:0007669"/>
    <property type="project" value="UniProtKB-KW"/>
</dbReference>
<feature type="chain" id="PRO_5045645685" evidence="1">
    <location>
        <begin position="21"/>
        <end position="174"/>
    </location>
</feature>
<keyword evidence="4" id="KW-1185">Reference proteome</keyword>
<evidence type="ECO:0000313" key="3">
    <source>
        <dbReference type="EMBL" id="MDQ2068869.1"/>
    </source>
</evidence>
<evidence type="ECO:0000256" key="1">
    <source>
        <dbReference type="SAM" id="SignalP"/>
    </source>
</evidence>
<keyword evidence="1" id="KW-0732">Signal</keyword>
<organism evidence="3 4">
    <name type="scientific">Natronospira bacteriovora</name>
    <dbReference type="NCBI Taxonomy" id="3069753"/>
    <lineage>
        <taxon>Bacteria</taxon>
        <taxon>Pseudomonadati</taxon>
        <taxon>Pseudomonadota</taxon>
        <taxon>Gammaproteobacteria</taxon>
        <taxon>Natronospirales</taxon>
        <taxon>Natronospiraceae</taxon>
        <taxon>Natronospira</taxon>
    </lineage>
</organism>
<dbReference type="Proteomes" id="UP001239019">
    <property type="component" value="Unassembled WGS sequence"/>
</dbReference>
<keyword evidence="3" id="KW-0413">Isomerase</keyword>
<evidence type="ECO:0000313" key="4">
    <source>
        <dbReference type="Proteomes" id="UP001239019"/>
    </source>
</evidence>
<sequence>MRALLSALVLSLLFPFNLHADGVGELPAEIRESSDWQVKGTARLRAYLFHVYDGALWTTNGEWGWDEPFVLDFRYARRLNGADIAERGAKEMQALGHCEELKDCWLEEQKKAFPDVADGDRITGWYRPGQPTRFYFNGEFHHQVDDPDFARPFFEIWMSEDTSEPAFRRRLLGL</sequence>
<protein>
    <submittedName>
        <fullName evidence="3">Chalcone isomerase family protein</fullName>
    </submittedName>
</protein>
<feature type="domain" description="Chalcone isomerase" evidence="2">
    <location>
        <begin position="95"/>
        <end position="173"/>
    </location>
</feature>
<proteinExistence type="predicted"/>